<protein>
    <submittedName>
        <fullName evidence="3">Uncharacterized protein</fullName>
    </submittedName>
</protein>
<name>A0A091C3V5_9ENTE</name>
<keyword evidence="2" id="KW-0812">Transmembrane</keyword>
<keyword evidence="2" id="KW-0472">Membrane</keyword>
<dbReference type="EMBL" id="JPVU01000139">
    <property type="protein sequence ID" value="KFN91609.1"/>
    <property type="molecule type" value="Genomic_DNA"/>
</dbReference>
<dbReference type="PATRIC" id="fig|1302649.3.peg.1300"/>
<feature type="coiled-coil region" evidence="1">
    <location>
        <begin position="48"/>
        <end position="75"/>
    </location>
</feature>
<evidence type="ECO:0000256" key="2">
    <source>
        <dbReference type="SAM" id="Phobius"/>
    </source>
</evidence>
<proteinExistence type="predicted"/>
<evidence type="ECO:0000256" key="1">
    <source>
        <dbReference type="SAM" id="Coils"/>
    </source>
</evidence>
<dbReference type="Proteomes" id="UP000029380">
    <property type="component" value="Unassembled WGS sequence"/>
</dbReference>
<evidence type="ECO:0000313" key="3">
    <source>
        <dbReference type="EMBL" id="KFN91609.1"/>
    </source>
</evidence>
<accession>A0A091C3V5</accession>
<keyword evidence="1" id="KW-0175">Coiled coil</keyword>
<reference evidence="3 4" key="1">
    <citation type="submission" date="2014-08" db="EMBL/GenBank/DDBJ databases">
        <title>Genome sequence of Tetragenococcus muriaticus.</title>
        <authorList>
            <person name="Chuea-nongthon C."/>
            <person name="Rodtong S."/>
            <person name="Yongsawatdigul J."/>
            <person name="Steele J.L."/>
            <person name="Liu X.-y."/>
            <person name="Speers J."/>
            <person name="Glasner J.D."/>
            <person name="Neeno-Eckwall E.C."/>
        </authorList>
    </citation>
    <scope>NUCLEOTIDE SEQUENCE [LARGE SCALE GENOMIC DNA]</scope>
    <source>
        <strain evidence="3 4">PMC-11-5</strain>
    </source>
</reference>
<feature type="transmembrane region" description="Helical" evidence="2">
    <location>
        <begin position="12"/>
        <end position="30"/>
    </location>
</feature>
<dbReference type="AlphaFoldDB" id="A0A091C3V5"/>
<comment type="caution">
    <text evidence="3">The sequence shown here is derived from an EMBL/GenBank/DDBJ whole genome shotgun (WGS) entry which is preliminary data.</text>
</comment>
<organism evidence="3 4">
    <name type="scientific">Tetragenococcus muriaticus PMC-11-5</name>
    <dbReference type="NCBI Taxonomy" id="1302649"/>
    <lineage>
        <taxon>Bacteria</taxon>
        <taxon>Bacillati</taxon>
        <taxon>Bacillota</taxon>
        <taxon>Bacilli</taxon>
        <taxon>Lactobacillales</taxon>
        <taxon>Enterococcaceae</taxon>
        <taxon>Tetragenococcus</taxon>
    </lineage>
</organism>
<gene>
    <name evidence="3" type="ORF">TMUPMC115_1296</name>
</gene>
<evidence type="ECO:0000313" key="4">
    <source>
        <dbReference type="Proteomes" id="UP000029380"/>
    </source>
</evidence>
<sequence>MYVYNNEMKHFIYAIIGYLIGVIVLIGLAINMEPLDTLREGILITPFSEDYSNGKATLNDNFAELENEHNETTEDIDSQFVQDYLGIPDEIDDNGYLWRYFTDEEETSFILVNFDNDELVQELSKID</sequence>
<keyword evidence="2" id="KW-1133">Transmembrane helix</keyword>